<evidence type="ECO:0000256" key="4">
    <source>
        <dbReference type="SAM" id="MobiDB-lite"/>
    </source>
</evidence>
<dbReference type="SMART" id="SM00413">
    <property type="entry name" value="ETS"/>
    <property type="match status" value="1"/>
</dbReference>
<dbReference type="Proteomes" id="UP000230233">
    <property type="component" value="Chromosome II"/>
</dbReference>
<dbReference type="InterPro" id="IPR036390">
    <property type="entry name" value="WH_DNA-bd_sf"/>
</dbReference>
<evidence type="ECO:0000313" key="6">
    <source>
        <dbReference type="EMBL" id="PIC46527.1"/>
    </source>
</evidence>
<sequence>MPVFKRMDPTLNRTFLLKFLLDLLSNPTHQDIIVWENKKEMVFRILNKDAVAVLWGQVKGGKAMNYEKLSRALRHFYGIHVKKISGKYFHYQFINMEAILPSTVVLHNEDKKNIKMLKENQDFSPSLSSSGTSSARSTPPQPIDMDTVSVSIQDLVQFNEFLFKFQYLRTLPLENQAQIFFNSKKAFPQMF</sequence>
<evidence type="ECO:0000256" key="2">
    <source>
        <dbReference type="ARBA" id="ARBA00023125"/>
    </source>
</evidence>
<dbReference type="InterPro" id="IPR036388">
    <property type="entry name" value="WH-like_DNA-bd_sf"/>
</dbReference>
<keyword evidence="3" id="KW-0539">Nucleus</keyword>
<dbReference type="EMBL" id="PDUG01000002">
    <property type="protein sequence ID" value="PIC46527.1"/>
    <property type="molecule type" value="Genomic_DNA"/>
</dbReference>
<dbReference type="PANTHER" id="PTHR11849:SF182">
    <property type="entry name" value="SAM POINTED DOMAIN-CONTAINING ETS TRANSCRIPTION FACTOR"/>
    <property type="match status" value="1"/>
</dbReference>
<dbReference type="InterPro" id="IPR000418">
    <property type="entry name" value="Ets_dom"/>
</dbReference>
<reference evidence="7" key="1">
    <citation type="submission" date="2017-10" db="EMBL/GenBank/DDBJ databases">
        <title>Rapid genome shrinkage in a self-fertile nematode reveals novel sperm competition proteins.</title>
        <authorList>
            <person name="Yin D."/>
            <person name="Schwarz E.M."/>
            <person name="Thomas C.G."/>
            <person name="Felde R.L."/>
            <person name="Korf I.F."/>
            <person name="Cutter A.D."/>
            <person name="Schartner C.M."/>
            <person name="Ralston E.J."/>
            <person name="Meyer B.J."/>
            <person name="Haag E.S."/>
        </authorList>
    </citation>
    <scope>NUCLEOTIDE SEQUENCE [LARGE SCALE GENOMIC DNA]</scope>
    <source>
        <strain evidence="7">JU1422</strain>
    </source>
</reference>
<keyword evidence="2 3" id="KW-0238">DNA-binding</keyword>
<dbReference type="STRING" id="1611254.A0A2G5V450"/>
<dbReference type="PROSITE" id="PS50061">
    <property type="entry name" value="ETS_DOMAIN_3"/>
    <property type="match status" value="1"/>
</dbReference>
<name>A0A2G5V450_9PELO</name>
<evidence type="ECO:0000256" key="1">
    <source>
        <dbReference type="ARBA" id="ARBA00005562"/>
    </source>
</evidence>
<gene>
    <name evidence="6" type="primary">Cnig_chr_II.g6190</name>
    <name evidence="6" type="ORF">B9Z55_006190</name>
</gene>
<dbReference type="GO" id="GO:0030154">
    <property type="term" value="P:cell differentiation"/>
    <property type="evidence" value="ECO:0007669"/>
    <property type="project" value="TreeGrafter"/>
</dbReference>
<organism evidence="6 7">
    <name type="scientific">Caenorhabditis nigoni</name>
    <dbReference type="NCBI Taxonomy" id="1611254"/>
    <lineage>
        <taxon>Eukaryota</taxon>
        <taxon>Metazoa</taxon>
        <taxon>Ecdysozoa</taxon>
        <taxon>Nematoda</taxon>
        <taxon>Chromadorea</taxon>
        <taxon>Rhabditida</taxon>
        <taxon>Rhabditina</taxon>
        <taxon>Rhabditomorpha</taxon>
        <taxon>Rhabditoidea</taxon>
        <taxon>Rhabditidae</taxon>
        <taxon>Peloderinae</taxon>
        <taxon>Caenorhabditis</taxon>
    </lineage>
</organism>
<accession>A0A2G5V450</accession>
<dbReference type="Gene3D" id="1.10.10.10">
    <property type="entry name" value="Winged helix-like DNA-binding domain superfamily/Winged helix DNA-binding domain"/>
    <property type="match status" value="1"/>
</dbReference>
<dbReference type="PANTHER" id="PTHR11849">
    <property type="entry name" value="ETS"/>
    <property type="match status" value="1"/>
</dbReference>
<comment type="caution">
    <text evidence="6">The sequence shown here is derived from an EMBL/GenBank/DDBJ whole genome shotgun (WGS) entry which is preliminary data.</text>
</comment>
<comment type="similarity">
    <text evidence="1 3">Belongs to the ETS family.</text>
</comment>
<dbReference type="GO" id="GO:0005634">
    <property type="term" value="C:nucleus"/>
    <property type="evidence" value="ECO:0007669"/>
    <property type="project" value="UniProtKB-SubCell"/>
</dbReference>
<dbReference type="GO" id="GO:0043565">
    <property type="term" value="F:sequence-specific DNA binding"/>
    <property type="evidence" value="ECO:0007669"/>
    <property type="project" value="InterPro"/>
</dbReference>
<dbReference type="PRINTS" id="PR00454">
    <property type="entry name" value="ETSDOMAIN"/>
</dbReference>
<dbReference type="InterPro" id="IPR046328">
    <property type="entry name" value="ETS_fam"/>
</dbReference>
<keyword evidence="7" id="KW-1185">Reference proteome</keyword>
<dbReference type="AlphaFoldDB" id="A0A2G5V450"/>
<comment type="subcellular location">
    <subcellularLocation>
        <location evidence="3">Nucleus</location>
    </subcellularLocation>
</comment>
<dbReference type="GO" id="GO:0000981">
    <property type="term" value="F:DNA-binding transcription factor activity, RNA polymerase II-specific"/>
    <property type="evidence" value="ECO:0007669"/>
    <property type="project" value="TreeGrafter"/>
</dbReference>
<dbReference type="SUPFAM" id="SSF46785">
    <property type="entry name" value="Winged helix' DNA-binding domain"/>
    <property type="match status" value="1"/>
</dbReference>
<feature type="compositionally biased region" description="Low complexity" evidence="4">
    <location>
        <begin position="124"/>
        <end position="137"/>
    </location>
</feature>
<evidence type="ECO:0000259" key="5">
    <source>
        <dbReference type="PROSITE" id="PS50061"/>
    </source>
</evidence>
<protein>
    <recommendedName>
        <fullName evidence="5">ETS domain-containing protein</fullName>
    </recommendedName>
</protein>
<dbReference type="Pfam" id="PF00178">
    <property type="entry name" value="Ets"/>
    <property type="match status" value="1"/>
</dbReference>
<dbReference type="OrthoDB" id="5816770at2759"/>
<feature type="domain" description="ETS" evidence="5">
    <location>
        <begin position="14"/>
        <end position="94"/>
    </location>
</feature>
<feature type="region of interest" description="Disordered" evidence="4">
    <location>
        <begin position="122"/>
        <end position="142"/>
    </location>
</feature>
<evidence type="ECO:0000256" key="3">
    <source>
        <dbReference type="RuleBase" id="RU004019"/>
    </source>
</evidence>
<proteinExistence type="inferred from homology"/>
<evidence type="ECO:0000313" key="7">
    <source>
        <dbReference type="Proteomes" id="UP000230233"/>
    </source>
</evidence>